<feature type="non-terminal residue" evidence="3">
    <location>
        <position position="1"/>
    </location>
</feature>
<dbReference type="InterPro" id="IPR032794">
    <property type="entry name" value="LINES_N"/>
</dbReference>
<dbReference type="InterPro" id="IPR029415">
    <property type="entry name" value="Lines_C"/>
</dbReference>
<proteinExistence type="predicted"/>
<dbReference type="Proteomes" id="UP000324897">
    <property type="component" value="Chromosome 1"/>
</dbReference>
<feature type="domain" description="Protein Lines N-terminal" evidence="1">
    <location>
        <begin position="386"/>
        <end position="491"/>
    </location>
</feature>
<evidence type="ECO:0000259" key="2">
    <source>
        <dbReference type="Pfam" id="PF14695"/>
    </source>
</evidence>
<dbReference type="OrthoDB" id="8251209at2759"/>
<organism evidence="3 4">
    <name type="scientific">Eragrostis curvula</name>
    <name type="common">weeping love grass</name>
    <dbReference type="NCBI Taxonomy" id="38414"/>
    <lineage>
        <taxon>Eukaryota</taxon>
        <taxon>Viridiplantae</taxon>
        <taxon>Streptophyta</taxon>
        <taxon>Embryophyta</taxon>
        <taxon>Tracheophyta</taxon>
        <taxon>Spermatophyta</taxon>
        <taxon>Magnoliopsida</taxon>
        <taxon>Liliopsida</taxon>
        <taxon>Poales</taxon>
        <taxon>Poaceae</taxon>
        <taxon>PACMAD clade</taxon>
        <taxon>Chloridoideae</taxon>
        <taxon>Eragrostideae</taxon>
        <taxon>Eragrostidinae</taxon>
        <taxon>Eragrostis</taxon>
    </lineage>
</organism>
<dbReference type="Pfam" id="PF14694">
    <property type="entry name" value="LINES_N"/>
    <property type="match status" value="1"/>
</dbReference>
<dbReference type="Gramene" id="TVU33357">
    <property type="protein sequence ID" value="TVU33357"/>
    <property type="gene ID" value="EJB05_25169"/>
</dbReference>
<evidence type="ECO:0008006" key="5">
    <source>
        <dbReference type="Google" id="ProtNLM"/>
    </source>
</evidence>
<keyword evidence="4" id="KW-1185">Reference proteome</keyword>
<gene>
    <name evidence="3" type="ORF">EJB05_25169</name>
</gene>
<protein>
    <recommendedName>
        <fullName evidence="5">Protein Lines C-terminal domain-containing protein</fullName>
    </recommendedName>
</protein>
<dbReference type="InterPro" id="IPR024875">
    <property type="entry name" value="Protein_Lines"/>
</dbReference>
<name>A0A5J9VD76_9POAL</name>
<reference evidence="3 4" key="1">
    <citation type="journal article" date="2019" name="Sci. Rep.">
        <title>A high-quality genome of Eragrostis curvula grass provides insights into Poaceae evolution and supports new strategies to enhance forage quality.</title>
        <authorList>
            <person name="Carballo J."/>
            <person name="Santos B.A.C.M."/>
            <person name="Zappacosta D."/>
            <person name="Garbus I."/>
            <person name="Selva J.P."/>
            <person name="Gallo C.A."/>
            <person name="Diaz A."/>
            <person name="Albertini E."/>
            <person name="Caccamo M."/>
            <person name="Echenique V."/>
        </authorList>
    </citation>
    <scope>NUCLEOTIDE SEQUENCE [LARGE SCALE GENOMIC DNA]</scope>
    <source>
        <strain evidence="4">cv. Victoria</strain>
        <tissue evidence="3">Leaf</tissue>
    </source>
</reference>
<accession>A0A5J9VD76</accession>
<comment type="caution">
    <text evidence="3">The sequence shown here is derived from an EMBL/GenBank/DDBJ whole genome shotgun (WGS) entry which is preliminary data.</text>
</comment>
<dbReference type="AlphaFoldDB" id="A0A5J9VD76"/>
<sequence length="575" mass="64979">MKAAFYQRRRFPAPNSCFSTARQRRKRSRTRMAPRRREKQVLASLCDLVTASLLPYLEPGTSPPRELTREDERRLLVELSRVNKAIRGWDEEEEVEGQGSESDGQETGSCSGKIHGCCLPRVHHLDDGFDCLRKMVSVLVGFLGFSSDYVKHSARNILVSMSISLTKFDTWIQFIEFIWAAIHASSTCVHKALPSKMGLKSHDIASTSTSITSFMAVLKLHSCVISGQMMASLFQVLHAMLKFLKHNDSELKGDFICLSIHHIQKMPWESVHQLGARELVSDAMDSKFSFCHNLAESGSLTGSLLQLLCSLLEQTSLEGTDGQDMYVKLVDIVPKLAAFLQEQHDGPRSLYQYSKHKVLVQLRLRIKRLGTCKGELSICSLVVAYVYLATEMMVLFNAHDDMLFRILLQLLDSPLISMRMDSMEATELIGAKLFSSIFDPVHLFHLLLLLLDYDHLVLVDYLISKDVGVDCAQYLLRCLRLVSQSWHAFVDGSVYETKIINLNSKRQKTSQDANGAKCSSSKERMNAQKLFISAKACLLSLKRTVEDLQKKGLFPYNPRPLLRSLARFEELCEQG</sequence>
<evidence type="ECO:0000313" key="4">
    <source>
        <dbReference type="Proteomes" id="UP000324897"/>
    </source>
</evidence>
<evidence type="ECO:0000259" key="1">
    <source>
        <dbReference type="Pfam" id="PF14694"/>
    </source>
</evidence>
<dbReference type="PANTHER" id="PTHR16057:SF1">
    <property type="entry name" value="PROTEIN LINES HOMOLOG 1"/>
    <property type="match status" value="1"/>
</dbReference>
<dbReference type="PANTHER" id="PTHR16057">
    <property type="entry name" value="WINS1, 2 PROTEIN"/>
    <property type="match status" value="1"/>
</dbReference>
<dbReference type="EMBL" id="RWGY01000011">
    <property type="protein sequence ID" value="TVU33357.1"/>
    <property type="molecule type" value="Genomic_DNA"/>
</dbReference>
<feature type="domain" description="Protein Lines C-terminal" evidence="2">
    <location>
        <begin position="534"/>
        <end position="570"/>
    </location>
</feature>
<dbReference type="Pfam" id="PF14695">
    <property type="entry name" value="LINES_C"/>
    <property type="match status" value="1"/>
</dbReference>
<evidence type="ECO:0000313" key="3">
    <source>
        <dbReference type="EMBL" id="TVU33357.1"/>
    </source>
</evidence>